<dbReference type="InterPro" id="IPR025683">
    <property type="entry name" value="Protein_beta"/>
</dbReference>
<organism evidence="1 2">
    <name type="scientific">Pontibacillus chungwhensis BH030062</name>
    <dbReference type="NCBI Taxonomy" id="1385513"/>
    <lineage>
        <taxon>Bacteria</taxon>
        <taxon>Bacillati</taxon>
        <taxon>Bacillota</taxon>
        <taxon>Bacilli</taxon>
        <taxon>Bacillales</taxon>
        <taxon>Bacillaceae</taxon>
        <taxon>Pontibacillus</taxon>
    </lineage>
</organism>
<sequence length="365" mass="41888">MQKSEYVPVIRWKRGEQSAIKELEKNIKDNISPIIEIPPIDWDFDKEEFKKSIDQHLSNFAKQIEECWNENTLYIDALQICLDDEETMESGTHPLKFIFDHLEGINIKAIPVTSPSRGENYQSAIHEIINEYKTGVCLRLRDEDFDEIEDLLLTTRGFPCDTNEIDLIIDYEFIEPKHEKRTSKLVLGSLQSIPDINSWRNLIFIATSMPDNLSAISTGTDGSIPRIEWSIYNKLLKASLPRYPTFGDYIIQNPNYNQIDPRVIQMAASIRYTSKSEFLIFRGFSVRSPKHGKWGQAKTLCERVIKSPQFSGENFSYGDKYIHECALGNTSTGNAKTWRKIGTNHHLTLVFQQFANSPGVLASDK</sequence>
<evidence type="ECO:0000313" key="2">
    <source>
        <dbReference type="Proteomes" id="UP000030153"/>
    </source>
</evidence>
<evidence type="ECO:0000313" key="1">
    <source>
        <dbReference type="EMBL" id="KGP89988.1"/>
    </source>
</evidence>
<dbReference type="eggNOG" id="ENOG502ZBKE">
    <property type="taxonomic scope" value="Bacteria"/>
</dbReference>
<gene>
    <name evidence="1" type="ORF">N780_07635</name>
</gene>
<proteinExistence type="predicted"/>
<keyword evidence="2" id="KW-1185">Reference proteome</keyword>
<name>A0A0A2UTB3_9BACI</name>
<comment type="caution">
    <text evidence="1">The sequence shown here is derived from an EMBL/GenBank/DDBJ whole genome shotgun (WGS) entry which is preliminary data.</text>
</comment>
<protein>
    <recommendedName>
        <fullName evidence="3">Beta protein</fullName>
    </recommendedName>
</protein>
<dbReference type="OrthoDB" id="1492299at2"/>
<dbReference type="EMBL" id="AVBG01000018">
    <property type="protein sequence ID" value="KGP89988.1"/>
    <property type="molecule type" value="Genomic_DNA"/>
</dbReference>
<accession>A0A0A2UTB3</accession>
<dbReference type="RefSeq" id="WP_036786996.1">
    <property type="nucleotide sequence ID" value="NZ_AVBG01000018.1"/>
</dbReference>
<dbReference type="AlphaFoldDB" id="A0A0A2UTB3"/>
<dbReference type="Proteomes" id="UP000030153">
    <property type="component" value="Unassembled WGS sequence"/>
</dbReference>
<reference evidence="1 2" key="1">
    <citation type="submission" date="2013-08" db="EMBL/GenBank/DDBJ databases">
        <title>Genome of Pontibacillus chungwhensis.</title>
        <authorList>
            <person name="Wang Q."/>
            <person name="Wang G."/>
        </authorList>
    </citation>
    <scope>NUCLEOTIDE SEQUENCE [LARGE SCALE GENOMIC DNA]</scope>
    <source>
        <strain evidence="1 2">BH030062</strain>
    </source>
</reference>
<evidence type="ECO:0008006" key="3">
    <source>
        <dbReference type="Google" id="ProtNLM"/>
    </source>
</evidence>
<dbReference type="Pfam" id="PF14350">
    <property type="entry name" value="Beta_protein"/>
    <property type="match status" value="1"/>
</dbReference>